<organism evidence="13 14">
    <name type="scientific">Elysia marginata</name>
    <dbReference type="NCBI Taxonomy" id="1093978"/>
    <lineage>
        <taxon>Eukaryota</taxon>
        <taxon>Metazoa</taxon>
        <taxon>Spiralia</taxon>
        <taxon>Lophotrochozoa</taxon>
        <taxon>Mollusca</taxon>
        <taxon>Gastropoda</taxon>
        <taxon>Heterobranchia</taxon>
        <taxon>Euthyneura</taxon>
        <taxon>Panpulmonata</taxon>
        <taxon>Sacoglossa</taxon>
        <taxon>Placobranchoidea</taxon>
        <taxon>Plakobranchidae</taxon>
        <taxon>Elysia</taxon>
    </lineage>
</organism>
<evidence type="ECO:0000256" key="10">
    <source>
        <dbReference type="ARBA" id="ARBA00023303"/>
    </source>
</evidence>
<keyword evidence="7 11" id="KW-0406">Ion transport</keyword>
<proteinExistence type="inferred from homology"/>
<dbReference type="PANTHER" id="PTHR11690:SF300">
    <property type="entry name" value="PICKPOCKET PROTEIN 19"/>
    <property type="match status" value="1"/>
</dbReference>
<evidence type="ECO:0000256" key="11">
    <source>
        <dbReference type="RuleBase" id="RU000679"/>
    </source>
</evidence>
<evidence type="ECO:0000256" key="3">
    <source>
        <dbReference type="ARBA" id="ARBA00022461"/>
    </source>
</evidence>
<dbReference type="GO" id="GO:0015280">
    <property type="term" value="F:ligand-gated sodium channel activity"/>
    <property type="evidence" value="ECO:0007669"/>
    <property type="project" value="TreeGrafter"/>
</dbReference>
<dbReference type="Gene3D" id="2.60.470.10">
    <property type="entry name" value="Acid-sensing ion channels like domains"/>
    <property type="match status" value="1"/>
</dbReference>
<keyword evidence="3 11" id="KW-0894">Sodium channel</keyword>
<evidence type="ECO:0000256" key="9">
    <source>
        <dbReference type="ARBA" id="ARBA00023201"/>
    </source>
</evidence>
<dbReference type="AlphaFoldDB" id="A0AAV4JU77"/>
<evidence type="ECO:0000256" key="7">
    <source>
        <dbReference type="ARBA" id="ARBA00023065"/>
    </source>
</evidence>
<evidence type="ECO:0000256" key="4">
    <source>
        <dbReference type="ARBA" id="ARBA00022692"/>
    </source>
</evidence>
<dbReference type="Pfam" id="PF00858">
    <property type="entry name" value="ASC"/>
    <property type="match status" value="1"/>
</dbReference>
<protein>
    <submittedName>
        <fullName evidence="13">Acid-sensing ion channel 1-like</fullName>
    </submittedName>
</protein>
<sequence>MTKRTASKVAWVQEMPDKFTAEVIGATTHQDEKKSSQDIKEFAESTSAHGLKNAVSDKSSRFRRYPIQPQQVLRRMDSLKFPTVTICNLNLADATKANNPDAVTRIFRVAKGGHWPAAYNTTLEDMQHSDVYGPYLRRSYKDLIQELSSEVDEVFSFCTWNGEMVSCSDMLVPAWTFIGRCFKLNANASHDLVSTRAGFNGGFFATLKTSLSGHTVSGQSSYGFKALVHHMYDFPDVYSKGLLLSPGFSYHVSLQESKLKYLPYPYKAQGDMYCSEYETLNETDTDMVLSDNTGASFHSVTACIFYRANDKATAICGCDMKSEQLGIYASKRWGRG</sequence>
<keyword evidence="6" id="KW-0915">Sodium</keyword>
<evidence type="ECO:0000256" key="8">
    <source>
        <dbReference type="ARBA" id="ARBA00023136"/>
    </source>
</evidence>
<accession>A0AAV4JU77</accession>
<dbReference type="PANTHER" id="PTHR11690">
    <property type="entry name" value="AMILORIDE-SENSITIVE SODIUM CHANNEL-RELATED"/>
    <property type="match status" value="1"/>
</dbReference>
<feature type="region of interest" description="Disordered" evidence="12">
    <location>
        <begin position="27"/>
        <end position="55"/>
    </location>
</feature>
<comment type="subcellular location">
    <subcellularLocation>
        <location evidence="1">Membrane</location>
        <topology evidence="1">Multi-pass membrane protein</topology>
    </subcellularLocation>
</comment>
<evidence type="ECO:0000313" key="14">
    <source>
        <dbReference type="Proteomes" id="UP000762676"/>
    </source>
</evidence>
<dbReference type="InterPro" id="IPR001873">
    <property type="entry name" value="ENaC"/>
</dbReference>
<keyword evidence="5" id="KW-1133">Transmembrane helix</keyword>
<keyword evidence="9 11" id="KW-0739">Sodium transport</keyword>
<dbReference type="Proteomes" id="UP000762676">
    <property type="component" value="Unassembled WGS sequence"/>
</dbReference>
<comment type="similarity">
    <text evidence="11">Belongs to the amiloride-sensitive sodium channel (TC 1.A.6) family.</text>
</comment>
<feature type="compositionally biased region" description="Basic and acidic residues" evidence="12">
    <location>
        <begin position="29"/>
        <end position="43"/>
    </location>
</feature>
<gene>
    <name evidence="13" type="ORF">ElyMa_005210200</name>
</gene>
<keyword evidence="2 11" id="KW-0813">Transport</keyword>
<dbReference type="EMBL" id="BMAT01010409">
    <property type="protein sequence ID" value="GFS26327.1"/>
    <property type="molecule type" value="Genomic_DNA"/>
</dbReference>
<evidence type="ECO:0000256" key="6">
    <source>
        <dbReference type="ARBA" id="ARBA00023053"/>
    </source>
</evidence>
<evidence type="ECO:0000256" key="2">
    <source>
        <dbReference type="ARBA" id="ARBA00022448"/>
    </source>
</evidence>
<comment type="caution">
    <text evidence="13">The sequence shown here is derived from an EMBL/GenBank/DDBJ whole genome shotgun (WGS) entry which is preliminary data.</text>
</comment>
<keyword evidence="10 11" id="KW-0407">Ion channel</keyword>
<dbReference type="GO" id="GO:0005886">
    <property type="term" value="C:plasma membrane"/>
    <property type="evidence" value="ECO:0007669"/>
    <property type="project" value="TreeGrafter"/>
</dbReference>
<reference evidence="13 14" key="1">
    <citation type="journal article" date="2021" name="Elife">
        <title>Chloroplast acquisition without the gene transfer in kleptoplastic sea slugs, Plakobranchus ocellatus.</title>
        <authorList>
            <person name="Maeda T."/>
            <person name="Takahashi S."/>
            <person name="Yoshida T."/>
            <person name="Shimamura S."/>
            <person name="Takaki Y."/>
            <person name="Nagai Y."/>
            <person name="Toyoda A."/>
            <person name="Suzuki Y."/>
            <person name="Arimoto A."/>
            <person name="Ishii H."/>
            <person name="Satoh N."/>
            <person name="Nishiyama T."/>
            <person name="Hasebe M."/>
            <person name="Maruyama T."/>
            <person name="Minagawa J."/>
            <person name="Obokata J."/>
            <person name="Shigenobu S."/>
        </authorList>
    </citation>
    <scope>NUCLEOTIDE SEQUENCE [LARGE SCALE GENOMIC DNA]</scope>
</reference>
<keyword evidence="4 11" id="KW-0812">Transmembrane</keyword>
<keyword evidence="14" id="KW-1185">Reference proteome</keyword>
<evidence type="ECO:0000256" key="1">
    <source>
        <dbReference type="ARBA" id="ARBA00004141"/>
    </source>
</evidence>
<name>A0AAV4JU77_9GAST</name>
<evidence type="ECO:0000256" key="12">
    <source>
        <dbReference type="SAM" id="MobiDB-lite"/>
    </source>
</evidence>
<keyword evidence="8" id="KW-0472">Membrane</keyword>
<evidence type="ECO:0000313" key="13">
    <source>
        <dbReference type="EMBL" id="GFS26327.1"/>
    </source>
</evidence>
<evidence type="ECO:0000256" key="5">
    <source>
        <dbReference type="ARBA" id="ARBA00022989"/>
    </source>
</evidence>